<dbReference type="OrthoDB" id="248095at2"/>
<feature type="region of interest" description="Disordered" evidence="1">
    <location>
        <begin position="876"/>
        <end position="913"/>
    </location>
</feature>
<reference evidence="3 4" key="1">
    <citation type="submission" date="2019-02" db="EMBL/GenBank/DDBJ databases">
        <title>Deep-cultivation of Planctomycetes and their phenomic and genomic characterization uncovers novel biology.</title>
        <authorList>
            <person name="Wiegand S."/>
            <person name="Jogler M."/>
            <person name="Boedeker C."/>
            <person name="Pinto D."/>
            <person name="Vollmers J."/>
            <person name="Rivas-Marin E."/>
            <person name="Kohn T."/>
            <person name="Peeters S.H."/>
            <person name="Heuer A."/>
            <person name="Rast P."/>
            <person name="Oberbeckmann S."/>
            <person name="Bunk B."/>
            <person name="Jeske O."/>
            <person name="Meyerdierks A."/>
            <person name="Storesund J.E."/>
            <person name="Kallscheuer N."/>
            <person name="Luecker S."/>
            <person name="Lage O.M."/>
            <person name="Pohl T."/>
            <person name="Merkel B.J."/>
            <person name="Hornburger P."/>
            <person name="Mueller R.-W."/>
            <person name="Bruemmer F."/>
            <person name="Labrenz M."/>
            <person name="Spormann A.M."/>
            <person name="Op den Camp H."/>
            <person name="Overmann J."/>
            <person name="Amann R."/>
            <person name="Jetten M.S.M."/>
            <person name="Mascher T."/>
            <person name="Medema M.H."/>
            <person name="Devos D.P."/>
            <person name="Kaster A.-K."/>
            <person name="Ovreas L."/>
            <person name="Rohde M."/>
            <person name="Galperin M.Y."/>
            <person name="Jogler C."/>
        </authorList>
    </citation>
    <scope>NUCLEOTIDE SEQUENCE [LARGE SCALE GENOMIC DNA]</scope>
    <source>
        <strain evidence="3 4">Poly30</strain>
    </source>
</reference>
<dbReference type="InterPro" id="IPR008930">
    <property type="entry name" value="Terpenoid_cyclase/PrenylTrfase"/>
</dbReference>
<evidence type="ECO:0000313" key="3">
    <source>
        <dbReference type="EMBL" id="QDV06095.1"/>
    </source>
</evidence>
<protein>
    <submittedName>
        <fullName evidence="3">von Willebrand factor type A domain protein</fullName>
    </submittedName>
</protein>
<sequence>MRAKSSLVGMAFGVFAAAGVALSSAFPVIGGDLPSIVLTADVGGQVEACGGCSAASRRGGAASWKAAALSAGADTDAVWLDAGGFLFGAAEPARVAEAFAALEYSAINLAASDFRLGLAFTLEVVAQAGLPTVSANLLGADGQPLFTPFRVIDAGGSPLAIVGLTEAPAALAYLPTLKDQLAGITFEDPLSALDRVLPEAEAAADHVVVLVHGSRRTLDAVRARHGSRVTAICAGGLTPDEAEGREENQTAPTLATRPGGSHLSVLPAGTSTPNLVLIPLSATPDPRVEAALASAEDLEVIVDAEAATAPRKGDLILTVHGTEHAGNFGRIQAREGRGLLVIDLEIENNIPMELAFGGEREAGERLKVALTQNLLLLHEAAGSSAMTAIESVDLQKTEGALPRSFVLQNIGSSARGKVAFELPLPLPDSRSFERPEGGSLSLWLENDELEPSSTPIFGTRREAAPLEIAQANDYLGFAQPTVQFHPQLDGRTAPEGMRWAEVALTGVSTRLFEGARPKAAVYLAAPIHMQLVTDGIWAHLREGGLGTLPDVPGFLPGLATGGTAVFLIPETCEHVALELVFPILQNAGGAGAHLKPKTLVFDLEGTAAEPSPEKALTVVDDEPVDMAVIGFAVQAGDAGRSIVELDLRLINRGEDDGQLDLTNRFRADDVSFVGAFGAAGETLDPRPLLPAGEKRALRVRLDVPDSMLAADAFEVSYSGIAVNPTLRLAIGGAPNSDVSTEAVTFEEAPGKDEESAAGPSDVSSAFRDDLAIRRHTDPGEVPDLADARGSGSNDAIELVVEGASLVDSIGSAKERDGLQYLVLETRWRLLAPEPNDPEDPAAILEAYELERRESLHLVYNGRRLLAELGAGPAALPRSVRVPSSRDEQAWQKAARAGAGANAEADAGAAGPRPREITGQLVYSVPKDGLRNASLHLLDPRNGNITLDLFGAAAPEAPALGSASNGCIEAGVFGVEVLPERGRSEDCVVAVDLRAASLLSADPRTFDDRTEPVAHLLQPLRDGSVHLLFDGEFPVNCTGEELESPLWCLPESMVRGMTGGAILFTVPKRVLEDARTIELVVGMDEVAVPREMIRRPAPLTITLREPVASLTGPGSLESPRWSVEDGGLFVSFHDVRTAPSDPPWVEMVVRLENRRNVFVLWEPGAALELLGQPDGAEGEFSATAPERNRPRGLRLPFPSQNTLWIPAGSTRIFEVRFRAKTPALALRYSGLLRSVDLAFDAAAEPMTLPMPLVDGHAVVDRTRTVKGIAALGLRGQDVNRAIDRGRDWMLDKLSSRPRDRGVDGYQEVDLVMMLALVHARAHIEFPDFDEQLQSYLDDLRPGFLRSQSTYRNGILAMLLDAYGDPRYLPLLRDAAAYLVNAQGPSGTWSYRVPLPEWLFELAPAPEDAEGPTLPTSPLRVIGAATHEPAPISAVTDRAPDRTPLRREVDWERGADGDNSLTQYAILGLHAAERQGIAIDPDVWRRTLGTTWTRQSATNGWSYVSGSPYGTMTCAGATITAIAMRSLEPRRDPLLDPRLRKGLGWLARHWAIDKNPDEQEGKDDHLYYHYYGLERTGRLLDTEFYGAHEWYATVAKRLVDGQSASGAWPAKGSEREELTTAFAILFLTRATETLDPELLATERAAREAALPKLGHLEMRSLQTKDHSVLLVLDASGSMLAPPGSARAGDRTPKFEHARAALRDVVESLPEGAPVGLVVYGHRKRARDEGADTDVETLIPVGPLKQDAFLEALDSLKPRGKTPLALALDEALKGLGSSSRKDSTIVLLTDGGQGREPGDPVKSAERVGRAKVKLEIVAFDLGDGANLSTTQAAWNEQIRAMADASEGRAVSVVDADRLAAAVSAAATGKPGLFELTNEAGALVQQGPFGGKLELEPGSYVFRTTFAGAPFEVTLEIERGRTTRVEFDAAKVPR</sequence>
<dbReference type="CDD" id="cd00198">
    <property type="entry name" value="vWFA"/>
    <property type="match status" value="1"/>
</dbReference>
<dbReference type="SUPFAM" id="SSF56300">
    <property type="entry name" value="Metallo-dependent phosphatases"/>
    <property type="match status" value="1"/>
</dbReference>
<evidence type="ECO:0000259" key="2">
    <source>
        <dbReference type="PROSITE" id="PS50234"/>
    </source>
</evidence>
<dbReference type="Gene3D" id="3.60.21.10">
    <property type="match status" value="1"/>
</dbReference>
<dbReference type="InterPro" id="IPR036465">
    <property type="entry name" value="vWFA_dom_sf"/>
</dbReference>
<dbReference type="SMART" id="SM00327">
    <property type="entry name" value="VWA"/>
    <property type="match status" value="1"/>
</dbReference>
<dbReference type="Gene3D" id="3.40.50.410">
    <property type="entry name" value="von Willebrand factor, type A domain"/>
    <property type="match status" value="1"/>
</dbReference>
<dbReference type="PROSITE" id="PS50234">
    <property type="entry name" value="VWFA"/>
    <property type="match status" value="1"/>
</dbReference>
<dbReference type="SUPFAM" id="SSF53300">
    <property type="entry name" value="vWA-like"/>
    <property type="match status" value="1"/>
</dbReference>
<feature type="domain" description="VWFA" evidence="2">
    <location>
        <begin position="1665"/>
        <end position="1862"/>
    </location>
</feature>
<dbReference type="InterPro" id="IPR002035">
    <property type="entry name" value="VWF_A"/>
</dbReference>
<proteinExistence type="predicted"/>
<evidence type="ECO:0000313" key="4">
    <source>
        <dbReference type="Proteomes" id="UP000320390"/>
    </source>
</evidence>
<dbReference type="InterPro" id="IPR029052">
    <property type="entry name" value="Metallo-depent_PP-like"/>
</dbReference>
<dbReference type="RefSeq" id="WP_145195979.1">
    <property type="nucleotide sequence ID" value="NZ_CP036434.1"/>
</dbReference>
<organism evidence="3 4">
    <name type="scientific">Saltatorellus ferox</name>
    <dbReference type="NCBI Taxonomy" id="2528018"/>
    <lineage>
        <taxon>Bacteria</taxon>
        <taxon>Pseudomonadati</taxon>
        <taxon>Planctomycetota</taxon>
        <taxon>Planctomycetia</taxon>
        <taxon>Planctomycetia incertae sedis</taxon>
        <taxon>Saltatorellus</taxon>
    </lineage>
</organism>
<gene>
    <name evidence="3" type="ORF">Poly30_15990</name>
</gene>
<dbReference type="Gene3D" id="1.50.10.20">
    <property type="match status" value="1"/>
</dbReference>
<feature type="compositionally biased region" description="Low complexity" evidence="1">
    <location>
        <begin position="893"/>
        <end position="910"/>
    </location>
</feature>
<name>A0A518EPS7_9BACT</name>
<dbReference type="Proteomes" id="UP000320390">
    <property type="component" value="Chromosome"/>
</dbReference>
<dbReference type="EMBL" id="CP036434">
    <property type="protein sequence ID" value="QDV06095.1"/>
    <property type="molecule type" value="Genomic_DNA"/>
</dbReference>
<dbReference type="SUPFAM" id="SSF48239">
    <property type="entry name" value="Terpenoid cyclases/Protein prenyltransferases"/>
    <property type="match status" value="1"/>
</dbReference>
<dbReference type="Pfam" id="PF13519">
    <property type="entry name" value="VWA_2"/>
    <property type="match status" value="1"/>
</dbReference>
<accession>A0A518EPS7</accession>
<keyword evidence="4" id="KW-1185">Reference proteome</keyword>
<feature type="region of interest" description="Disordered" evidence="1">
    <location>
        <begin position="236"/>
        <end position="261"/>
    </location>
</feature>
<evidence type="ECO:0000256" key="1">
    <source>
        <dbReference type="SAM" id="MobiDB-lite"/>
    </source>
</evidence>